<evidence type="ECO:0000313" key="1">
    <source>
        <dbReference type="EMBL" id="KAI3697804.1"/>
    </source>
</evidence>
<dbReference type="EMBL" id="CM042056">
    <property type="protein sequence ID" value="KAI3697804.1"/>
    <property type="molecule type" value="Genomic_DNA"/>
</dbReference>
<organism evidence="1 2">
    <name type="scientific">Arctium lappa</name>
    <name type="common">Greater burdock</name>
    <name type="synonym">Lappa major</name>
    <dbReference type="NCBI Taxonomy" id="4217"/>
    <lineage>
        <taxon>Eukaryota</taxon>
        <taxon>Viridiplantae</taxon>
        <taxon>Streptophyta</taxon>
        <taxon>Embryophyta</taxon>
        <taxon>Tracheophyta</taxon>
        <taxon>Spermatophyta</taxon>
        <taxon>Magnoliopsida</taxon>
        <taxon>eudicotyledons</taxon>
        <taxon>Gunneridae</taxon>
        <taxon>Pentapetalae</taxon>
        <taxon>asterids</taxon>
        <taxon>campanulids</taxon>
        <taxon>Asterales</taxon>
        <taxon>Asteraceae</taxon>
        <taxon>Carduoideae</taxon>
        <taxon>Cardueae</taxon>
        <taxon>Arctiinae</taxon>
        <taxon>Arctium</taxon>
    </lineage>
</organism>
<reference evidence="2" key="1">
    <citation type="journal article" date="2022" name="Mol. Ecol. Resour.">
        <title>The genomes of chicory, endive, great burdock and yacon provide insights into Asteraceae palaeo-polyploidization history and plant inulin production.</title>
        <authorList>
            <person name="Fan W."/>
            <person name="Wang S."/>
            <person name="Wang H."/>
            <person name="Wang A."/>
            <person name="Jiang F."/>
            <person name="Liu H."/>
            <person name="Zhao H."/>
            <person name="Xu D."/>
            <person name="Zhang Y."/>
        </authorList>
    </citation>
    <scope>NUCLEOTIDE SEQUENCE [LARGE SCALE GENOMIC DNA]</scope>
    <source>
        <strain evidence="2">cv. Niubang</strain>
    </source>
</reference>
<gene>
    <name evidence="1" type="ORF">L6452_30901</name>
</gene>
<reference evidence="1 2" key="2">
    <citation type="journal article" date="2022" name="Mol. Ecol. Resour.">
        <title>The genomes of chicory, endive, great burdock and yacon provide insights into Asteraceae paleo-polyploidization history and plant inulin production.</title>
        <authorList>
            <person name="Fan W."/>
            <person name="Wang S."/>
            <person name="Wang H."/>
            <person name="Wang A."/>
            <person name="Jiang F."/>
            <person name="Liu H."/>
            <person name="Zhao H."/>
            <person name="Xu D."/>
            <person name="Zhang Y."/>
        </authorList>
    </citation>
    <scope>NUCLEOTIDE SEQUENCE [LARGE SCALE GENOMIC DNA]</scope>
    <source>
        <strain evidence="2">cv. Niubang</strain>
    </source>
</reference>
<evidence type="ECO:0000313" key="2">
    <source>
        <dbReference type="Proteomes" id="UP001055879"/>
    </source>
</evidence>
<dbReference type="Proteomes" id="UP001055879">
    <property type="component" value="Linkage Group LG10"/>
</dbReference>
<name>A0ACB8ZJC4_ARCLA</name>
<proteinExistence type="predicted"/>
<protein>
    <submittedName>
        <fullName evidence="1">Uncharacterized protein</fullName>
    </submittedName>
</protein>
<sequence length="127" mass="13683">MDSIGVRPESIGERPKLCSGVGPEGECGLRLEGSDDELSDCVVDSPGSGEEAIDIDDEEVGDGTPESLTLPEESMARVEPKPVEERPAEDLLATMMADSREALLLSSSKRYSSRRRRPDGLYTNVEG</sequence>
<keyword evidence="2" id="KW-1185">Reference proteome</keyword>
<accession>A0ACB8ZJC4</accession>
<comment type="caution">
    <text evidence="1">The sequence shown here is derived from an EMBL/GenBank/DDBJ whole genome shotgun (WGS) entry which is preliminary data.</text>
</comment>